<evidence type="ECO:0000313" key="2">
    <source>
        <dbReference type="Proteomes" id="UP001149165"/>
    </source>
</evidence>
<dbReference type="AlphaFoldDB" id="A0A9W9FID4"/>
<dbReference type="Proteomes" id="UP001149165">
    <property type="component" value="Unassembled WGS sequence"/>
</dbReference>
<name>A0A9W9FID4_9EURO</name>
<comment type="caution">
    <text evidence="1">The sequence shown here is derived from an EMBL/GenBank/DDBJ whole genome shotgun (WGS) entry which is preliminary data.</text>
</comment>
<gene>
    <name evidence="1" type="ORF">N7456_006803</name>
</gene>
<reference evidence="1" key="2">
    <citation type="journal article" date="2023" name="IMA Fungus">
        <title>Comparative genomic study of the Penicillium genus elucidates a diverse pangenome and 15 lateral gene transfer events.</title>
        <authorList>
            <person name="Petersen C."/>
            <person name="Sorensen T."/>
            <person name="Nielsen M.R."/>
            <person name="Sondergaard T.E."/>
            <person name="Sorensen J.L."/>
            <person name="Fitzpatrick D.A."/>
            <person name="Frisvad J.C."/>
            <person name="Nielsen K.L."/>
        </authorList>
    </citation>
    <scope>NUCLEOTIDE SEQUENCE</scope>
    <source>
        <strain evidence="1">IBT 30069</strain>
    </source>
</reference>
<accession>A0A9W9FID4</accession>
<proteinExistence type="predicted"/>
<dbReference type="EMBL" id="JAPQKH010000004">
    <property type="protein sequence ID" value="KAJ5100751.1"/>
    <property type="molecule type" value="Genomic_DNA"/>
</dbReference>
<protein>
    <submittedName>
        <fullName evidence="1">Uncharacterized protein</fullName>
    </submittedName>
</protein>
<sequence>MINLRRLTFNVSPPCRDEIDLDLDLDGIWRQICTAPVGSPYLEYAGELLAEEPLEATNCTHCRYYSTGNCFLHSDTSASCFFKWPVPDPLSIAACIDDIFDLMLPMTDLQMAHVLDFRLLRLYMCTGEIIAQDVFFLPRVETFLENLDRLQAQMFDLLRLTAVGIRVPSFRLLVRPLARTLLFHNQVSSPPTDRASGQMLLDPAFFVHNLIANYR</sequence>
<reference evidence="1" key="1">
    <citation type="submission" date="2022-11" db="EMBL/GenBank/DDBJ databases">
        <authorList>
            <person name="Petersen C."/>
        </authorList>
    </citation>
    <scope>NUCLEOTIDE SEQUENCE</scope>
    <source>
        <strain evidence="1">IBT 30069</strain>
    </source>
</reference>
<dbReference type="OrthoDB" id="4349275at2759"/>
<organism evidence="1 2">
    <name type="scientific">Penicillium angulare</name>
    <dbReference type="NCBI Taxonomy" id="116970"/>
    <lineage>
        <taxon>Eukaryota</taxon>
        <taxon>Fungi</taxon>
        <taxon>Dikarya</taxon>
        <taxon>Ascomycota</taxon>
        <taxon>Pezizomycotina</taxon>
        <taxon>Eurotiomycetes</taxon>
        <taxon>Eurotiomycetidae</taxon>
        <taxon>Eurotiales</taxon>
        <taxon>Aspergillaceae</taxon>
        <taxon>Penicillium</taxon>
    </lineage>
</organism>
<keyword evidence="2" id="KW-1185">Reference proteome</keyword>
<evidence type="ECO:0000313" key="1">
    <source>
        <dbReference type="EMBL" id="KAJ5100751.1"/>
    </source>
</evidence>